<proteinExistence type="predicted"/>
<dbReference type="EMBL" id="BPLQ01006402">
    <property type="protein sequence ID" value="GIY22081.1"/>
    <property type="molecule type" value="Genomic_DNA"/>
</dbReference>
<name>A0AAV4RMD8_9ARAC</name>
<comment type="caution">
    <text evidence="1">The sequence shown here is derived from an EMBL/GenBank/DDBJ whole genome shotgun (WGS) entry which is preliminary data.</text>
</comment>
<keyword evidence="2" id="KW-1185">Reference proteome</keyword>
<evidence type="ECO:0000313" key="1">
    <source>
        <dbReference type="EMBL" id="GIY22081.1"/>
    </source>
</evidence>
<dbReference type="AlphaFoldDB" id="A0AAV4RMD8"/>
<evidence type="ECO:0000313" key="2">
    <source>
        <dbReference type="Proteomes" id="UP001054837"/>
    </source>
</evidence>
<accession>A0AAV4RMD8</accession>
<gene>
    <name evidence="1" type="ORF">CDAR_222861</name>
</gene>
<dbReference type="Proteomes" id="UP001054837">
    <property type="component" value="Unassembled WGS sequence"/>
</dbReference>
<organism evidence="1 2">
    <name type="scientific">Caerostris darwini</name>
    <dbReference type="NCBI Taxonomy" id="1538125"/>
    <lineage>
        <taxon>Eukaryota</taxon>
        <taxon>Metazoa</taxon>
        <taxon>Ecdysozoa</taxon>
        <taxon>Arthropoda</taxon>
        <taxon>Chelicerata</taxon>
        <taxon>Arachnida</taxon>
        <taxon>Araneae</taxon>
        <taxon>Araneomorphae</taxon>
        <taxon>Entelegynae</taxon>
        <taxon>Araneoidea</taxon>
        <taxon>Araneidae</taxon>
        <taxon>Caerostris</taxon>
    </lineage>
</organism>
<sequence>MHGQCGHANCSDVNFDLEQWDAFWERRAEGWQRNHRPIYKAVSLDIARYFENGGCDVPQRMRPPRRGLEDLFSKTLSPRSTLLLNISDYLECLEIHLA</sequence>
<protein>
    <submittedName>
        <fullName evidence="1">Uncharacterized protein</fullName>
    </submittedName>
</protein>
<reference evidence="1 2" key="1">
    <citation type="submission" date="2021-06" db="EMBL/GenBank/DDBJ databases">
        <title>Caerostris darwini draft genome.</title>
        <authorList>
            <person name="Kono N."/>
            <person name="Arakawa K."/>
        </authorList>
    </citation>
    <scope>NUCLEOTIDE SEQUENCE [LARGE SCALE GENOMIC DNA]</scope>
</reference>